<dbReference type="GeneID" id="63782592"/>
<evidence type="ECO:0000313" key="2">
    <source>
        <dbReference type="Proteomes" id="UP000193685"/>
    </source>
</evidence>
<accession>A0A1Y2F234</accession>
<dbReference type="AlphaFoldDB" id="A0A1Y2F234"/>
<sequence length="75" mass="8238">MAARYTAAGNRAVTKIYPGAPHVCVLRSLTKANRPGSDDHLQQTRPGVCRCDDSVYQGIALERRQIPYVLLCSAH</sequence>
<dbReference type="Proteomes" id="UP000193685">
    <property type="component" value="Unassembled WGS sequence"/>
</dbReference>
<dbReference type="EMBL" id="MCFI01000019">
    <property type="protein sequence ID" value="ORY77757.1"/>
    <property type="molecule type" value="Genomic_DNA"/>
</dbReference>
<protein>
    <submittedName>
        <fullName evidence="1">Uncharacterized protein</fullName>
    </submittedName>
</protein>
<keyword evidence="2" id="KW-1185">Reference proteome</keyword>
<organism evidence="1 2">
    <name type="scientific">Protomyces lactucae-debilis</name>
    <dbReference type="NCBI Taxonomy" id="2754530"/>
    <lineage>
        <taxon>Eukaryota</taxon>
        <taxon>Fungi</taxon>
        <taxon>Dikarya</taxon>
        <taxon>Ascomycota</taxon>
        <taxon>Taphrinomycotina</taxon>
        <taxon>Taphrinomycetes</taxon>
        <taxon>Taphrinales</taxon>
        <taxon>Protomycetaceae</taxon>
        <taxon>Protomyces</taxon>
    </lineage>
</organism>
<comment type="caution">
    <text evidence="1">The sequence shown here is derived from an EMBL/GenBank/DDBJ whole genome shotgun (WGS) entry which is preliminary data.</text>
</comment>
<reference evidence="1 2" key="1">
    <citation type="submission" date="2016-07" db="EMBL/GenBank/DDBJ databases">
        <title>Pervasive Adenine N6-methylation of Active Genes in Fungi.</title>
        <authorList>
            <consortium name="DOE Joint Genome Institute"/>
            <person name="Mondo S.J."/>
            <person name="Dannebaum R.O."/>
            <person name="Kuo R.C."/>
            <person name="Labutti K."/>
            <person name="Haridas S."/>
            <person name="Kuo A."/>
            <person name="Salamov A."/>
            <person name="Ahrendt S.R."/>
            <person name="Lipzen A."/>
            <person name="Sullivan W."/>
            <person name="Andreopoulos W.B."/>
            <person name="Clum A."/>
            <person name="Lindquist E."/>
            <person name="Daum C."/>
            <person name="Ramamoorthy G.K."/>
            <person name="Gryganskyi A."/>
            <person name="Culley D."/>
            <person name="Magnuson J.K."/>
            <person name="James T.Y."/>
            <person name="O'Malley M.A."/>
            <person name="Stajich J.E."/>
            <person name="Spatafora J.W."/>
            <person name="Visel A."/>
            <person name="Grigoriev I.V."/>
        </authorList>
    </citation>
    <scope>NUCLEOTIDE SEQUENCE [LARGE SCALE GENOMIC DNA]</scope>
    <source>
        <strain evidence="1 2">12-1054</strain>
    </source>
</reference>
<name>A0A1Y2F234_PROLT</name>
<gene>
    <name evidence="1" type="ORF">BCR37DRAFT_121349</name>
</gene>
<proteinExistence type="predicted"/>
<evidence type="ECO:0000313" key="1">
    <source>
        <dbReference type="EMBL" id="ORY77757.1"/>
    </source>
</evidence>
<dbReference type="RefSeq" id="XP_040723142.1">
    <property type="nucleotide sequence ID" value="XM_040865993.1"/>
</dbReference>